<feature type="transmembrane region" description="Helical" evidence="5">
    <location>
        <begin position="505"/>
        <end position="525"/>
    </location>
</feature>
<keyword evidence="3 5" id="KW-1133">Transmembrane helix</keyword>
<gene>
    <name evidence="7" type="ORF">RSSM_05111</name>
</gene>
<keyword evidence="4 5" id="KW-0472">Membrane</keyword>
<accession>M5TW60</accession>
<dbReference type="AlphaFoldDB" id="M5TW60"/>
<sequence>MLFTNYRTFRNRADSITLFFHDVISPATRPRVSPYGDAKQRLAEPVTPNAIERYADLLAIAAGCILAVLPHVFAYDFGGALPRTRYWTAIAVGVVAVLALPSVYARRYAQSAVCLTIPAIAILVWLLSYCQTLPISPNLLAFLSPGSAVAYQEWIPEQIRHPPETQSSGTVSTSANVAASSPASVCVAMTRSAMGVPVLFACVALLSTFVLHGRHGILTWLSVNSLAGAIFAFIAVYDSLVIGASEFATPLITPDVFQAASFGSFVNKNNAALYLNLCLACTVALIYHQTVAHEVTQQSKNFRDRTPPPNQQLFERIAAAIPDLNASTVGLLAIAVFQFVAILLSNSRGGALAATAGLILVVLLGWGNRHRSYVITAVLAATFATFWILVFLGRDESTVDNMQSIFTLQSGSQVGRIDHWRDGITTAFAYAPFGSGLGTYRYAYLPYQDSNLGTWFLNADSMPIEWMVEGGVWLPVLVLTAIGFLFVQMRKIIRLDYPSHVRSMNLAAIFAVAATCVSQCFDFGILQPPNYLLIASAVGSVVGLSTRTAWKTTQHSYGTSESQAVPNRRFQFACVSVVAAVLGATWCDTLQVAKRDSATDYQMRLLSILRHEEVNPNTLPWTQQNQTASQYIAVDPSLDEMLEQGGGTPHLKQSIAETLISQQVDRAIENIETHERSADITIDHKLMNVEARRVVFFEMRKRDAAVPISGALLPGQSELEIRTANQLAKSAMLDCPLSPANRQIILLTEFANEPDNDRLSNELVPQLIQLWGANTDVLKKITRIAGVSPGFDVAGPHILRSIQRDPRRSKIVLPIIQDARLREEILQAIQNRNETVAPDLPASTI</sequence>
<dbReference type="PANTHER" id="PTHR37422">
    <property type="entry name" value="TEICHURONIC ACID BIOSYNTHESIS PROTEIN TUAE"/>
    <property type="match status" value="1"/>
</dbReference>
<evidence type="ECO:0000256" key="2">
    <source>
        <dbReference type="ARBA" id="ARBA00022692"/>
    </source>
</evidence>
<feature type="transmembrane region" description="Helical" evidence="5">
    <location>
        <begin position="192"/>
        <end position="211"/>
    </location>
</feature>
<comment type="caution">
    <text evidence="7">The sequence shown here is derived from an EMBL/GenBank/DDBJ whole genome shotgun (WGS) entry which is preliminary data.</text>
</comment>
<feature type="transmembrane region" description="Helical" evidence="5">
    <location>
        <begin position="373"/>
        <end position="392"/>
    </location>
</feature>
<feature type="transmembrane region" description="Helical" evidence="5">
    <location>
        <begin position="271"/>
        <end position="288"/>
    </location>
</feature>
<feature type="transmembrane region" description="Helical" evidence="5">
    <location>
        <begin position="86"/>
        <end position="105"/>
    </location>
</feature>
<protein>
    <submittedName>
        <fullName evidence="7">Tetratricopeptide repeat containing protein</fullName>
    </submittedName>
</protein>
<feature type="transmembrane region" description="Helical" evidence="5">
    <location>
        <begin position="54"/>
        <end position="74"/>
    </location>
</feature>
<dbReference type="GO" id="GO:0016020">
    <property type="term" value="C:membrane"/>
    <property type="evidence" value="ECO:0007669"/>
    <property type="project" value="UniProtKB-SubCell"/>
</dbReference>
<proteinExistence type="predicted"/>
<feature type="transmembrane region" description="Helical" evidence="5">
    <location>
        <begin position="324"/>
        <end position="344"/>
    </location>
</feature>
<dbReference type="Pfam" id="PF04932">
    <property type="entry name" value="Wzy_C"/>
    <property type="match status" value="1"/>
</dbReference>
<name>M5TW60_9BACT</name>
<dbReference type="InterPro" id="IPR051533">
    <property type="entry name" value="WaaL-like"/>
</dbReference>
<dbReference type="RefSeq" id="WP_008684937.1">
    <property type="nucleotide sequence ID" value="NZ_ANOH01000351.1"/>
</dbReference>
<evidence type="ECO:0000256" key="3">
    <source>
        <dbReference type="ARBA" id="ARBA00022989"/>
    </source>
</evidence>
<feature type="domain" description="O-antigen ligase-related" evidence="6">
    <location>
        <begin position="334"/>
        <end position="475"/>
    </location>
</feature>
<dbReference type="InterPro" id="IPR007016">
    <property type="entry name" value="O-antigen_ligase-rel_domated"/>
</dbReference>
<keyword evidence="2 5" id="KW-0812">Transmembrane</keyword>
<evidence type="ECO:0000256" key="5">
    <source>
        <dbReference type="SAM" id="Phobius"/>
    </source>
</evidence>
<comment type="subcellular location">
    <subcellularLocation>
        <location evidence="1">Membrane</location>
        <topology evidence="1">Multi-pass membrane protein</topology>
    </subcellularLocation>
</comment>
<dbReference type="EMBL" id="ANOH01000351">
    <property type="protein sequence ID" value="EMI53447.1"/>
    <property type="molecule type" value="Genomic_DNA"/>
</dbReference>
<organism evidence="7 8">
    <name type="scientific">Rhodopirellula sallentina SM41</name>
    <dbReference type="NCBI Taxonomy" id="1263870"/>
    <lineage>
        <taxon>Bacteria</taxon>
        <taxon>Pseudomonadati</taxon>
        <taxon>Planctomycetota</taxon>
        <taxon>Planctomycetia</taxon>
        <taxon>Pirellulales</taxon>
        <taxon>Pirellulaceae</taxon>
        <taxon>Rhodopirellula</taxon>
    </lineage>
</organism>
<reference evidence="7 8" key="1">
    <citation type="journal article" date="2013" name="Mar. Genomics">
        <title>Expression of sulfatases in Rhodopirellula baltica and the diversity of sulfatases in the genus Rhodopirellula.</title>
        <authorList>
            <person name="Wegner C.E."/>
            <person name="Richter-Heitmann T."/>
            <person name="Klindworth A."/>
            <person name="Klockow C."/>
            <person name="Richter M."/>
            <person name="Achstetter T."/>
            <person name="Glockner F.O."/>
            <person name="Harder J."/>
        </authorList>
    </citation>
    <scope>NUCLEOTIDE SEQUENCE [LARGE SCALE GENOMIC DNA]</scope>
    <source>
        <strain evidence="7 8">SM41</strain>
    </source>
</reference>
<feature type="transmembrane region" description="Helical" evidence="5">
    <location>
        <begin position="112"/>
        <end position="129"/>
    </location>
</feature>
<keyword evidence="8" id="KW-1185">Reference proteome</keyword>
<evidence type="ECO:0000313" key="7">
    <source>
        <dbReference type="EMBL" id="EMI53447.1"/>
    </source>
</evidence>
<feature type="transmembrane region" description="Helical" evidence="5">
    <location>
        <begin position="218"/>
        <end position="237"/>
    </location>
</feature>
<feature type="transmembrane region" description="Helical" evidence="5">
    <location>
        <begin position="472"/>
        <end position="493"/>
    </location>
</feature>
<evidence type="ECO:0000256" key="4">
    <source>
        <dbReference type="ARBA" id="ARBA00023136"/>
    </source>
</evidence>
<evidence type="ECO:0000256" key="1">
    <source>
        <dbReference type="ARBA" id="ARBA00004141"/>
    </source>
</evidence>
<evidence type="ECO:0000259" key="6">
    <source>
        <dbReference type="Pfam" id="PF04932"/>
    </source>
</evidence>
<dbReference type="PATRIC" id="fig|1263870.3.peg.5405"/>
<feature type="transmembrane region" description="Helical" evidence="5">
    <location>
        <begin position="350"/>
        <end position="366"/>
    </location>
</feature>
<dbReference type="Proteomes" id="UP000011885">
    <property type="component" value="Unassembled WGS sequence"/>
</dbReference>
<dbReference type="PANTHER" id="PTHR37422:SF23">
    <property type="entry name" value="TEICHURONIC ACID BIOSYNTHESIS PROTEIN TUAE"/>
    <property type="match status" value="1"/>
</dbReference>
<evidence type="ECO:0000313" key="8">
    <source>
        <dbReference type="Proteomes" id="UP000011885"/>
    </source>
</evidence>